<evidence type="ECO:0000313" key="3">
    <source>
        <dbReference type="Proteomes" id="UP000797356"/>
    </source>
</evidence>
<dbReference type="EMBL" id="CM017872">
    <property type="protein sequence ID" value="KAG1327876.1"/>
    <property type="molecule type" value="Genomic_DNA"/>
</dbReference>
<reference evidence="2" key="2">
    <citation type="submission" date="2019-07" db="EMBL/GenBank/DDBJ databases">
        <authorList>
            <person name="Yang Y."/>
            <person name="Bocs S."/>
            <person name="Baudouin L."/>
        </authorList>
    </citation>
    <scope>NUCLEOTIDE SEQUENCE</scope>
    <source>
        <tissue evidence="2">Spear leaf of Hainan Tall coconut</tissue>
    </source>
</reference>
<comment type="caution">
    <text evidence="2">The sequence shown here is derived from an EMBL/GenBank/DDBJ whole genome shotgun (WGS) entry which is preliminary data.</text>
</comment>
<keyword evidence="3" id="KW-1185">Reference proteome</keyword>
<name>A0A8K0HWA2_COCNU</name>
<feature type="region of interest" description="Disordered" evidence="1">
    <location>
        <begin position="72"/>
        <end position="92"/>
    </location>
</feature>
<sequence>MPIPDAIAAAALTSSPHSPMSDAPPMSLSPAPSSSPMTSLAEPAITSSSSLPRLPRDETLMVSTNVALATSNHPMQTCSRNNINKPKQFTDGTVRYPLPKALLASSS</sequence>
<feature type="compositionally biased region" description="Low complexity" evidence="1">
    <location>
        <begin position="18"/>
        <end position="41"/>
    </location>
</feature>
<organism evidence="2 3">
    <name type="scientific">Cocos nucifera</name>
    <name type="common">Coconut palm</name>
    <dbReference type="NCBI Taxonomy" id="13894"/>
    <lineage>
        <taxon>Eukaryota</taxon>
        <taxon>Viridiplantae</taxon>
        <taxon>Streptophyta</taxon>
        <taxon>Embryophyta</taxon>
        <taxon>Tracheophyta</taxon>
        <taxon>Spermatophyta</taxon>
        <taxon>Magnoliopsida</taxon>
        <taxon>Liliopsida</taxon>
        <taxon>Arecaceae</taxon>
        <taxon>Arecoideae</taxon>
        <taxon>Cocoseae</taxon>
        <taxon>Attaleinae</taxon>
        <taxon>Cocos</taxon>
    </lineage>
</organism>
<dbReference type="OrthoDB" id="10600033at2759"/>
<reference evidence="2" key="1">
    <citation type="journal article" date="2017" name="Gigascience">
        <title>The genome draft of coconut (Cocos nucifera).</title>
        <authorList>
            <person name="Xiao Y."/>
            <person name="Xu P."/>
            <person name="Fan H."/>
            <person name="Baudouin L."/>
            <person name="Xia W."/>
            <person name="Bocs S."/>
            <person name="Xu J."/>
            <person name="Li Q."/>
            <person name="Guo A."/>
            <person name="Zhou L."/>
            <person name="Li J."/>
            <person name="Wu Y."/>
            <person name="Ma Z."/>
            <person name="Armero A."/>
            <person name="Issali A.E."/>
            <person name="Liu N."/>
            <person name="Peng M."/>
            <person name="Yang Y."/>
        </authorList>
    </citation>
    <scope>NUCLEOTIDE SEQUENCE</scope>
    <source>
        <tissue evidence="2">Spear leaf of Hainan Tall coconut</tissue>
    </source>
</reference>
<dbReference type="AlphaFoldDB" id="A0A8K0HWA2"/>
<feature type="region of interest" description="Disordered" evidence="1">
    <location>
        <begin position="13"/>
        <end position="56"/>
    </location>
</feature>
<gene>
    <name evidence="2" type="ORF">COCNU_01G018100</name>
</gene>
<protein>
    <submittedName>
        <fullName evidence="2">Uncharacterized protein</fullName>
    </submittedName>
</protein>
<evidence type="ECO:0000256" key="1">
    <source>
        <dbReference type="SAM" id="MobiDB-lite"/>
    </source>
</evidence>
<accession>A0A8K0HWA2</accession>
<feature type="compositionally biased region" description="Polar residues" evidence="1">
    <location>
        <begin position="72"/>
        <end position="91"/>
    </location>
</feature>
<evidence type="ECO:0000313" key="2">
    <source>
        <dbReference type="EMBL" id="KAG1327876.1"/>
    </source>
</evidence>
<dbReference type="Proteomes" id="UP000797356">
    <property type="component" value="Chromosome 1"/>
</dbReference>
<proteinExistence type="predicted"/>